<name>A0ABV2UGH2_9ACTN</name>
<comment type="caution">
    <text evidence="2">The sequence shown here is derived from an EMBL/GenBank/DDBJ whole genome shotgun (WGS) entry which is preliminary data.</text>
</comment>
<organism evidence="2 3">
    <name type="scientific">Streptomyces sp. 900116325</name>
    <dbReference type="NCBI Taxonomy" id="3154295"/>
    <lineage>
        <taxon>Bacteria</taxon>
        <taxon>Bacillati</taxon>
        <taxon>Actinomycetota</taxon>
        <taxon>Actinomycetes</taxon>
        <taxon>Kitasatosporales</taxon>
        <taxon>Streptomycetaceae</taxon>
        <taxon>Streptomyces</taxon>
    </lineage>
</organism>
<sequence>MPRRAPNARARHHRRGPREEGDHHDPDGSVERAPDLLDRKFVASAPNRCWGADFTYVKTWSGIV</sequence>
<feature type="compositionally biased region" description="Basic and acidic residues" evidence="1">
    <location>
        <begin position="17"/>
        <end position="34"/>
    </location>
</feature>
<dbReference type="EMBL" id="JBEXIP010000031">
    <property type="protein sequence ID" value="MET8436953.1"/>
    <property type="molecule type" value="Genomic_DNA"/>
</dbReference>
<reference evidence="2 3" key="1">
    <citation type="submission" date="2024-06" db="EMBL/GenBank/DDBJ databases">
        <title>The Natural Products Discovery Center: Release of the First 8490 Sequenced Strains for Exploring Actinobacteria Biosynthetic Diversity.</title>
        <authorList>
            <person name="Kalkreuter E."/>
            <person name="Kautsar S.A."/>
            <person name="Yang D."/>
            <person name="Bader C.D."/>
            <person name="Teijaro C.N."/>
            <person name="Fluegel L."/>
            <person name="Davis C.M."/>
            <person name="Simpson J.R."/>
            <person name="Lauterbach L."/>
            <person name="Steele A.D."/>
            <person name="Gui C."/>
            <person name="Meng S."/>
            <person name="Li G."/>
            <person name="Viehrig K."/>
            <person name="Ye F."/>
            <person name="Su P."/>
            <person name="Kiefer A.F."/>
            <person name="Nichols A."/>
            <person name="Cepeda A.J."/>
            <person name="Yan W."/>
            <person name="Fan B."/>
            <person name="Jiang Y."/>
            <person name="Adhikari A."/>
            <person name="Zheng C.-J."/>
            <person name="Schuster L."/>
            <person name="Cowan T.M."/>
            <person name="Smanski M.J."/>
            <person name="Chevrette M.G."/>
            <person name="De Carvalho L.P.S."/>
            <person name="Shen B."/>
        </authorList>
    </citation>
    <scope>NUCLEOTIDE SEQUENCE [LARGE SCALE GENOMIC DNA]</scope>
    <source>
        <strain evidence="2 3">NPDC005137</strain>
    </source>
</reference>
<feature type="region of interest" description="Disordered" evidence="1">
    <location>
        <begin position="1"/>
        <end position="34"/>
    </location>
</feature>
<dbReference type="Proteomes" id="UP001550044">
    <property type="component" value="Unassembled WGS sequence"/>
</dbReference>
<proteinExistence type="predicted"/>
<keyword evidence="3" id="KW-1185">Reference proteome</keyword>
<gene>
    <name evidence="2" type="ORF">ABZV61_30070</name>
</gene>
<accession>A0ABV2UGH2</accession>
<evidence type="ECO:0000256" key="1">
    <source>
        <dbReference type="SAM" id="MobiDB-lite"/>
    </source>
</evidence>
<evidence type="ECO:0000313" key="3">
    <source>
        <dbReference type="Proteomes" id="UP001550044"/>
    </source>
</evidence>
<evidence type="ECO:0008006" key="4">
    <source>
        <dbReference type="Google" id="ProtNLM"/>
    </source>
</evidence>
<dbReference type="RefSeq" id="WP_356499066.1">
    <property type="nucleotide sequence ID" value="NZ_JBEXEF010000026.1"/>
</dbReference>
<evidence type="ECO:0000313" key="2">
    <source>
        <dbReference type="EMBL" id="MET8436953.1"/>
    </source>
</evidence>
<protein>
    <recommendedName>
        <fullName evidence="4">Transposase</fullName>
    </recommendedName>
</protein>